<dbReference type="InterPro" id="IPR036866">
    <property type="entry name" value="RibonucZ/Hydroxyglut_hydro"/>
</dbReference>
<feature type="compositionally biased region" description="Pro residues" evidence="1">
    <location>
        <begin position="234"/>
        <end position="245"/>
    </location>
</feature>
<dbReference type="OrthoDB" id="3235083at2759"/>
<keyword evidence="3" id="KW-1185">Reference proteome</keyword>
<feature type="compositionally biased region" description="Polar residues" evidence="1">
    <location>
        <begin position="184"/>
        <end position="194"/>
    </location>
</feature>
<name>W6YX75_COCMI</name>
<proteinExistence type="predicted"/>
<dbReference type="HOGENOM" id="CLU_281452_0_0_1"/>
<dbReference type="Gene3D" id="3.60.15.10">
    <property type="entry name" value="Ribonuclease Z/Hydroxyacylglutathione hydrolase-like"/>
    <property type="match status" value="1"/>
</dbReference>
<dbReference type="EMBL" id="KI964195">
    <property type="protein sequence ID" value="EUC40124.1"/>
    <property type="molecule type" value="Genomic_DNA"/>
</dbReference>
<dbReference type="Proteomes" id="UP000054032">
    <property type="component" value="Unassembled WGS sequence"/>
</dbReference>
<gene>
    <name evidence="2" type="ORF">COCMIDRAFT_41496</name>
</gene>
<evidence type="ECO:0000313" key="3">
    <source>
        <dbReference type="Proteomes" id="UP000054032"/>
    </source>
</evidence>
<feature type="region of interest" description="Disordered" evidence="1">
    <location>
        <begin position="988"/>
        <end position="1011"/>
    </location>
</feature>
<feature type="region of interest" description="Disordered" evidence="1">
    <location>
        <begin position="184"/>
        <end position="263"/>
    </location>
</feature>
<sequence length="1134" mass="121011">MDNDYDLYIQELTVNGAVSQSAAEQYAAGAVCAYMNQLSKNSYSLYIQAVAQRCKSDQRLYVAPSGQNTTSADLPLDLFTANITTNKFDGTKWNATIQDYLLQHMPLSTSTGQAPADKRQEIMNRLTAADVQIDNAYPLEADIPPAGRSLFAPVVPFAIWAGPAIATIVIGSIGYLLGKTIRSRGSSSPMTQSWPASPPNSPGNNSNPTAPPTTPTTTNPGSGTNTTGSSGPSSAPPPAPPPAPLSPEEQIRKRNDRNKKRDRYWALDSTRKARKDYYFGYVDRIQPVGSATEIRVEAIPENSLSDEIFTREIQKLIVAAGAPSYGLFRLAIISIYVHDVPAGVEEGQWINFKVDTSNQQVIATGQNVPDLSGTFTDGVTVIEPLQPTISFLNLRPECYLADNDGQLVKTDLQTVTKDITANALATLQAVFSTLDYVTESVLSVLDQFMNAGAESDDVETLGFDGDGRALGMKPKKAPTATKTRTRKVVKPGEASLSKIQTTLLPNSEEITKYMIYNVGQGHSARALSGNNAMFANDFGYGRVGVRKPDVCSHMIVNQANVPILLSHWDADHFRIAKSPMAKHYSGTKSDVTRRFWIAPGASHVAGPVTHEFAWTIQSNNKYLQWPESSGAYVQSSNIMVMSCLHNKQYAMPDKNNFGALALAVGTGDNIMLYPGDANFESIAGIRGYEKKLRSVIATHHGSKVALQVKGGGTGSSIPQASSGEAYVLFSYAKGNTYGHDVDSVYSYYKDKGYGELDSTAYFKNEDTLEVQHFGAEWARRLQQSSGSTSIPGQIKPGFSVSSIPKAPSNWPQLAQAEPRVSPDTNALKQFPSTLTLTGSGQAALNSASGQTQDDLRQFAVTNKDGDIVLYDIVASKIVLQNLPLRVPCITDYPVTVQISCRDIEFRDTNFQATNGFVPLVLFDVASGFEWTNKTAGQVSGQGQNGEPGDPGYAGGRLRLAVAGGWIRAGGAASGKGISILYRGGKGGSGQNGGDGAFGRSGPDPGLMPMMGRAPTVQLQAGTDGGNGGNGGDAGAPGTIGDSEVLALSNSWPAGWTVVIDKGVPGTATEFGQTGTPGRAGSGMPGGKGSKYFGTDGKPYDRTTAPFTKAKANLKMIATEVELLDQIAAVDWRYK</sequence>
<protein>
    <submittedName>
        <fullName evidence="2">Uncharacterized protein</fullName>
    </submittedName>
</protein>
<accession>W6YX75</accession>
<dbReference type="RefSeq" id="XP_007693352.1">
    <property type="nucleotide sequence ID" value="XM_007695162.1"/>
</dbReference>
<dbReference type="KEGG" id="bor:COCMIDRAFT_41496"/>
<reference evidence="2 3" key="1">
    <citation type="journal article" date="2013" name="PLoS Genet.">
        <title>Comparative genome structure, secondary metabolite, and effector coding capacity across Cochliobolus pathogens.</title>
        <authorList>
            <person name="Condon B.J."/>
            <person name="Leng Y."/>
            <person name="Wu D."/>
            <person name="Bushley K.E."/>
            <person name="Ohm R.A."/>
            <person name="Otillar R."/>
            <person name="Martin J."/>
            <person name="Schackwitz W."/>
            <person name="Grimwood J."/>
            <person name="MohdZainudin N."/>
            <person name="Xue C."/>
            <person name="Wang R."/>
            <person name="Manning V.A."/>
            <person name="Dhillon B."/>
            <person name="Tu Z.J."/>
            <person name="Steffenson B.J."/>
            <person name="Salamov A."/>
            <person name="Sun H."/>
            <person name="Lowry S."/>
            <person name="LaButti K."/>
            <person name="Han J."/>
            <person name="Copeland A."/>
            <person name="Lindquist E."/>
            <person name="Barry K."/>
            <person name="Schmutz J."/>
            <person name="Baker S.E."/>
            <person name="Ciuffetti L.M."/>
            <person name="Grigoriev I.V."/>
            <person name="Zhong S."/>
            <person name="Turgeon B.G."/>
        </authorList>
    </citation>
    <scope>NUCLEOTIDE SEQUENCE [LARGE SCALE GENOMIC DNA]</scope>
    <source>
        <strain evidence="2 3">ATCC 44560</strain>
    </source>
</reference>
<evidence type="ECO:0000313" key="2">
    <source>
        <dbReference type="EMBL" id="EUC40124.1"/>
    </source>
</evidence>
<feature type="compositionally biased region" description="Gly residues" evidence="1">
    <location>
        <begin position="988"/>
        <end position="998"/>
    </location>
</feature>
<dbReference type="eggNOG" id="ENOG502QPRT">
    <property type="taxonomic scope" value="Eukaryota"/>
</dbReference>
<organism evidence="2 3">
    <name type="scientific">Bipolaris oryzae ATCC 44560</name>
    <dbReference type="NCBI Taxonomy" id="930090"/>
    <lineage>
        <taxon>Eukaryota</taxon>
        <taxon>Fungi</taxon>
        <taxon>Dikarya</taxon>
        <taxon>Ascomycota</taxon>
        <taxon>Pezizomycotina</taxon>
        <taxon>Dothideomycetes</taxon>
        <taxon>Pleosporomycetidae</taxon>
        <taxon>Pleosporales</taxon>
        <taxon>Pleosporineae</taxon>
        <taxon>Pleosporaceae</taxon>
        <taxon>Bipolaris</taxon>
    </lineage>
</organism>
<dbReference type="AlphaFoldDB" id="W6YX75"/>
<dbReference type="GeneID" id="19124069"/>
<feature type="compositionally biased region" description="Gly residues" evidence="1">
    <location>
        <begin position="1022"/>
        <end position="1034"/>
    </location>
</feature>
<feature type="region of interest" description="Disordered" evidence="1">
    <location>
        <begin position="1017"/>
        <end position="1036"/>
    </location>
</feature>
<feature type="compositionally biased region" description="Low complexity" evidence="1">
    <location>
        <begin position="215"/>
        <end position="233"/>
    </location>
</feature>
<evidence type="ECO:0000256" key="1">
    <source>
        <dbReference type="SAM" id="MobiDB-lite"/>
    </source>
</evidence>